<dbReference type="Pfam" id="PF13338">
    <property type="entry name" value="AbiEi_4"/>
    <property type="match status" value="1"/>
</dbReference>
<feature type="region of interest" description="Disordered" evidence="1">
    <location>
        <begin position="308"/>
        <end position="339"/>
    </location>
</feature>
<accession>A0A344UQ53</accession>
<dbReference type="RefSeq" id="WP_181833785.1">
    <property type="nucleotide sequence ID" value="NZ_CP025198.1"/>
</dbReference>
<organism evidence="3 4">
    <name type="scientific">Acidipropionibacterium virtanenii</name>
    <dbReference type="NCBI Taxonomy" id="2057246"/>
    <lineage>
        <taxon>Bacteria</taxon>
        <taxon>Bacillati</taxon>
        <taxon>Actinomycetota</taxon>
        <taxon>Actinomycetes</taxon>
        <taxon>Propionibacteriales</taxon>
        <taxon>Propionibacteriaceae</taxon>
        <taxon>Acidipropionibacterium</taxon>
    </lineage>
</organism>
<reference evidence="3 4" key="1">
    <citation type="submission" date="2017-12" db="EMBL/GenBank/DDBJ databases">
        <title>The whole genome sequence of the Acidipropionibacterium virtanenii sp. nov. type strain JS278.</title>
        <authorList>
            <person name="Laine P."/>
            <person name="Deptula P."/>
            <person name="Varmanen P."/>
            <person name="Auvinen P."/>
        </authorList>
    </citation>
    <scope>NUCLEOTIDE SEQUENCE [LARGE SCALE GENOMIC DNA]</scope>
    <source>
        <strain evidence="3 4">JS278</strain>
    </source>
</reference>
<feature type="domain" description="AbiEi antitoxin N-terminal" evidence="2">
    <location>
        <begin position="10"/>
        <end position="54"/>
    </location>
</feature>
<dbReference type="Proteomes" id="UP000251995">
    <property type="component" value="Chromosome"/>
</dbReference>
<dbReference type="InterPro" id="IPR025159">
    <property type="entry name" value="AbiEi_N"/>
</dbReference>
<dbReference type="AlphaFoldDB" id="A0A344UQ53"/>
<name>A0A344UQ53_9ACTN</name>
<gene>
    <name evidence="3" type="ORF">JS278_00204</name>
</gene>
<sequence>MKPTTQIPQPLLRLAGDQAGVITRRQALDGGLTTDGVRGLLDRGTWIRIARGVYSTCPTGWEQLAWAGLLIGGPGSSVGGEAAAYLVGISPRPSRIDIWAPADAHYRRRPATGTAWPWAFHRGTRARIGNPPHSSVEETVLDLCSLATADGISALLGKALSDRKTTPQRLTAALERATRLPNRRAVAECLAVVTTGAQSALETRYLRDVERPHGLPVGTRQRSVSEHSVSDVVYEQYRTIAELDGMLGHRGQGEIRDARRDVKHLLMGMVTLRFGWSDLFSRPCEVAAQVAAVLRRFGWEGAPRRCPRCADSDPDLPTPRTPWPGRCDSVGRLRPTPSQ</sequence>
<dbReference type="KEGG" id="acij:JS278_00204"/>
<protein>
    <recommendedName>
        <fullName evidence="2">AbiEi antitoxin N-terminal domain-containing protein</fullName>
    </recommendedName>
</protein>
<evidence type="ECO:0000313" key="3">
    <source>
        <dbReference type="EMBL" id="AXE37401.1"/>
    </source>
</evidence>
<evidence type="ECO:0000313" key="4">
    <source>
        <dbReference type="Proteomes" id="UP000251995"/>
    </source>
</evidence>
<evidence type="ECO:0000256" key="1">
    <source>
        <dbReference type="SAM" id="MobiDB-lite"/>
    </source>
</evidence>
<evidence type="ECO:0000259" key="2">
    <source>
        <dbReference type="Pfam" id="PF13338"/>
    </source>
</evidence>
<dbReference type="EMBL" id="CP025198">
    <property type="protein sequence ID" value="AXE37401.1"/>
    <property type="molecule type" value="Genomic_DNA"/>
</dbReference>
<keyword evidence="4" id="KW-1185">Reference proteome</keyword>
<proteinExistence type="predicted"/>